<gene>
    <name evidence="1" type="ORF">BROFUL_01490</name>
</gene>
<evidence type="ECO:0000313" key="1">
    <source>
        <dbReference type="EMBL" id="KKO19794.1"/>
    </source>
</evidence>
<name>A0A0M2UZ95_9BACT</name>
<accession>A0A0M2UZ95</accession>
<protein>
    <submittedName>
        <fullName evidence="1">Uncharacterized protein</fullName>
    </submittedName>
</protein>
<dbReference type="AlphaFoldDB" id="A0A0M2UZ95"/>
<proteinExistence type="predicted"/>
<sequence length="33" mass="3826">MSLFMVLKFMLKAGLPAEFFYLPVDVLNFLSRS</sequence>
<reference evidence="1 2" key="1">
    <citation type="journal article" date="2013" name="BMC Microbiol.">
        <title>Identification of the type II cytochrome c maturation pathway in anammox bacteria by comparative genomics.</title>
        <authorList>
            <person name="Ferousi C."/>
            <person name="Speth D.R."/>
            <person name="Reimann J."/>
            <person name="Op den Camp H.J."/>
            <person name="Allen J.W."/>
            <person name="Keltjens J.T."/>
            <person name="Jetten M.S."/>
        </authorList>
    </citation>
    <scope>NUCLEOTIDE SEQUENCE [LARGE SCALE GENOMIC DNA]</scope>
    <source>
        <strain evidence="1">RU1</strain>
    </source>
</reference>
<dbReference type="EMBL" id="LAQJ01000153">
    <property type="protein sequence ID" value="KKO19794.1"/>
    <property type="molecule type" value="Genomic_DNA"/>
</dbReference>
<evidence type="ECO:0000313" key="2">
    <source>
        <dbReference type="Proteomes" id="UP000034954"/>
    </source>
</evidence>
<feature type="non-terminal residue" evidence="1">
    <location>
        <position position="33"/>
    </location>
</feature>
<dbReference type="Proteomes" id="UP000034954">
    <property type="component" value="Unassembled WGS sequence"/>
</dbReference>
<organism evidence="1 2">
    <name type="scientific">Candidatus Brocadia fulgida</name>
    <dbReference type="NCBI Taxonomy" id="380242"/>
    <lineage>
        <taxon>Bacteria</taxon>
        <taxon>Pseudomonadati</taxon>
        <taxon>Planctomycetota</taxon>
        <taxon>Candidatus Brocadiia</taxon>
        <taxon>Candidatus Brocadiales</taxon>
        <taxon>Candidatus Brocadiaceae</taxon>
        <taxon>Candidatus Brocadia</taxon>
    </lineage>
</organism>
<comment type="caution">
    <text evidence="1">The sequence shown here is derived from an EMBL/GenBank/DDBJ whole genome shotgun (WGS) entry which is preliminary data.</text>
</comment>
<keyword evidence="2" id="KW-1185">Reference proteome</keyword>